<gene>
    <name evidence="2" type="ORF">EAS62_36095</name>
</gene>
<dbReference type="EMBL" id="RDRA01000029">
    <property type="protein sequence ID" value="RXG87364.1"/>
    <property type="molecule type" value="Genomic_DNA"/>
</dbReference>
<dbReference type="InterPro" id="IPR010359">
    <property type="entry name" value="IrrE_HExxH"/>
</dbReference>
<sequence length="380" mass="42387">MNIVPIRSEAIYETTLERIAALIGRSDQRSRDELEVLQALVEKWEREKHTIAPPTAVEAIRFRMQQGNLKPRDLEPYIGQRSRVSEVLGGRRALSIDMIRALHRHLGIPLSSLVGTDDDNEPRLAKTAMKKLESFGVMKLQEDLSAFLARAFAGNPSAAMLRKTRTERTNAKTDPHALEAWCAAVLLKAASFKPPKRRQAFAPELGRELARLSTRSDGPSLAKEVLARAGIAFVVLEHLPGTFLDGAAVCRADGAPVIALTLRHDRLDNFWFTLLHEYAHVCRHLVGDTKVIFDDLEVKPADMVEKEADEFAQTSLIPPEIAKGLASAELTPEDIVQIAADAEVHPAIVAGRWQREHNDYRRFAKMLGRGAVRTQLLRRT</sequence>
<dbReference type="RefSeq" id="WP_128942573.1">
    <property type="nucleotide sequence ID" value="NZ_RDRA01000029.1"/>
</dbReference>
<evidence type="ECO:0000313" key="3">
    <source>
        <dbReference type="Proteomes" id="UP000289946"/>
    </source>
</evidence>
<accession>A0ABY0DAY4</accession>
<evidence type="ECO:0000313" key="2">
    <source>
        <dbReference type="EMBL" id="RXG87364.1"/>
    </source>
</evidence>
<dbReference type="PANTHER" id="PTHR40455">
    <property type="entry name" value="ANTITOXIN HIGA"/>
    <property type="match status" value="1"/>
</dbReference>
<keyword evidence="3" id="KW-1185">Reference proteome</keyword>
<dbReference type="Pfam" id="PF06114">
    <property type="entry name" value="Peptidase_M78"/>
    <property type="match status" value="1"/>
</dbReference>
<proteinExistence type="predicted"/>
<name>A0ABY0DAY4_9BRAD</name>
<comment type="caution">
    <text evidence="2">The sequence shown here is derived from an EMBL/GenBank/DDBJ whole genome shotgun (WGS) entry which is preliminary data.</text>
</comment>
<dbReference type="PANTHER" id="PTHR40455:SF1">
    <property type="entry name" value="ANTITOXIN HIGA"/>
    <property type="match status" value="1"/>
</dbReference>
<evidence type="ECO:0000259" key="1">
    <source>
        <dbReference type="Pfam" id="PF06114"/>
    </source>
</evidence>
<feature type="domain" description="IrrE N-terminal-like" evidence="1">
    <location>
        <begin position="255"/>
        <end position="352"/>
    </location>
</feature>
<organism evidence="2 3">
    <name type="scientific">Bradyrhizobium zhanjiangense</name>
    <dbReference type="NCBI Taxonomy" id="1325107"/>
    <lineage>
        <taxon>Bacteria</taxon>
        <taxon>Pseudomonadati</taxon>
        <taxon>Pseudomonadota</taxon>
        <taxon>Alphaproteobacteria</taxon>
        <taxon>Hyphomicrobiales</taxon>
        <taxon>Nitrobacteraceae</taxon>
        <taxon>Bradyrhizobium</taxon>
    </lineage>
</organism>
<protein>
    <submittedName>
        <fullName evidence="2">ImmA/IrrE family metallo-endopeptidase</fullName>
    </submittedName>
</protein>
<dbReference type="InterPro" id="IPR039060">
    <property type="entry name" value="Antitox_HigA"/>
</dbReference>
<reference evidence="2 3" key="1">
    <citation type="submission" date="2018-10" db="EMBL/GenBank/DDBJ databases">
        <title>Bradyrhizobium sp. nov., isolated from effective nodules of peanut in China.</title>
        <authorList>
            <person name="Li Y."/>
        </authorList>
    </citation>
    <scope>NUCLEOTIDE SEQUENCE [LARGE SCALE GENOMIC DNA]</scope>
    <source>
        <strain evidence="2 3">CCBAU 51781</strain>
    </source>
</reference>
<dbReference type="Proteomes" id="UP000289946">
    <property type="component" value="Unassembled WGS sequence"/>
</dbReference>